<dbReference type="Proteomes" id="UP000653411">
    <property type="component" value="Unassembled WGS sequence"/>
</dbReference>
<dbReference type="GO" id="GO:0003700">
    <property type="term" value="F:DNA-binding transcription factor activity"/>
    <property type="evidence" value="ECO:0007669"/>
    <property type="project" value="InterPro"/>
</dbReference>
<dbReference type="InterPro" id="IPR036388">
    <property type="entry name" value="WH-like_DNA-bd_sf"/>
</dbReference>
<evidence type="ECO:0000256" key="2">
    <source>
        <dbReference type="ARBA" id="ARBA00023125"/>
    </source>
</evidence>
<keyword evidence="2" id="KW-0238">DNA-binding</keyword>
<organism evidence="5 6">
    <name type="scientific">Streptomyces fuscichromogenes</name>
    <dbReference type="NCBI Taxonomy" id="1324013"/>
    <lineage>
        <taxon>Bacteria</taxon>
        <taxon>Bacillati</taxon>
        <taxon>Actinomycetota</taxon>
        <taxon>Actinomycetes</taxon>
        <taxon>Kitasatosporales</taxon>
        <taxon>Streptomycetaceae</taxon>
        <taxon>Streptomyces</taxon>
    </lineage>
</organism>
<feature type="domain" description="HTH arsR-type" evidence="4">
    <location>
        <begin position="260"/>
        <end position="335"/>
    </location>
</feature>
<dbReference type="Gene3D" id="1.10.10.10">
    <property type="entry name" value="Winged helix-like DNA-binding domain superfamily/Winged helix DNA-binding domain"/>
    <property type="match status" value="1"/>
</dbReference>
<dbReference type="InterPro" id="IPR011991">
    <property type="entry name" value="ArsR-like_HTH"/>
</dbReference>
<accession>A0A917UIR9</accession>
<dbReference type="PANTHER" id="PTHR43132:SF8">
    <property type="entry name" value="HTH-TYPE TRANSCRIPTIONAL REGULATOR KMTR"/>
    <property type="match status" value="1"/>
</dbReference>
<sequence length="343" mass="37514">MTKQSGARQQAVALTGEVAEGTRFSVSPLWETVSGLRVLARSRHQAVYGRWTAWADEQLTNLRDDRWFRLLLWLLTSAAEVPEFLVVTPGLRSVSISTEIDAVIATPAVRVRAAFESAFGDDELPAAVRAAAEQPEDTCRRLGERLAACHDALISPLWPRLAGVLEGDIEQRAAQLVEFGVPYVVPRLHDSVRWAAGSIVIGDPARATARPANDRDLVFMPSAFVWPDVYLRYTPHRIALCYPARGFGSLWQHSPASPDNALQAVLGRNRARLLRILERPATVGELAEELGITPGAVSQHLALLRAAGLVVSRRTGRQTTSLRTALGHALVDGRLPETPIRLA</sequence>
<dbReference type="EMBL" id="BMML01000002">
    <property type="protein sequence ID" value="GGM92450.1"/>
    <property type="molecule type" value="Genomic_DNA"/>
</dbReference>
<reference evidence="5" key="1">
    <citation type="journal article" date="2014" name="Int. J. Syst. Evol. Microbiol.">
        <title>Complete genome sequence of Corynebacterium casei LMG S-19264T (=DSM 44701T), isolated from a smear-ripened cheese.</title>
        <authorList>
            <consortium name="US DOE Joint Genome Institute (JGI-PGF)"/>
            <person name="Walter F."/>
            <person name="Albersmeier A."/>
            <person name="Kalinowski J."/>
            <person name="Ruckert C."/>
        </authorList>
    </citation>
    <scope>NUCLEOTIDE SEQUENCE</scope>
    <source>
        <strain evidence="5">CGMCC 4.7110</strain>
    </source>
</reference>
<dbReference type="Pfam" id="PF01022">
    <property type="entry name" value="HTH_5"/>
    <property type="match status" value="1"/>
</dbReference>
<evidence type="ECO:0000256" key="1">
    <source>
        <dbReference type="ARBA" id="ARBA00023015"/>
    </source>
</evidence>
<dbReference type="SUPFAM" id="SSF46785">
    <property type="entry name" value="Winged helix' DNA-binding domain"/>
    <property type="match status" value="1"/>
</dbReference>
<dbReference type="InterPro" id="IPR001845">
    <property type="entry name" value="HTH_ArsR_DNA-bd_dom"/>
</dbReference>
<evidence type="ECO:0000259" key="4">
    <source>
        <dbReference type="SMART" id="SM00418"/>
    </source>
</evidence>
<dbReference type="PANTHER" id="PTHR43132">
    <property type="entry name" value="ARSENICAL RESISTANCE OPERON REPRESSOR ARSR-RELATED"/>
    <property type="match status" value="1"/>
</dbReference>
<reference evidence="5" key="2">
    <citation type="submission" date="2020-09" db="EMBL/GenBank/DDBJ databases">
        <authorList>
            <person name="Sun Q."/>
            <person name="Zhou Y."/>
        </authorList>
    </citation>
    <scope>NUCLEOTIDE SEQUENCE</scope>
    <source>
        <strain evidence="5">CGMCC 4.7110</strain>
    </source>
</reference>
<dbReference type="RefSeq" id="WP_189261377.1">
    <property type="nucleotide sequence ID" value="NZ_BMML01000002.1"/>
</dbReference>
<dbReference type="SMART" id="SM00418">
    <property type="entry name" value="HTH_ARSR"/>
    <property type="match status" value="1"/>
</dbReference>
<dbReference type="GO" id="GO:0003677">
    <property type="term" value="F:DNA binding"/>
    <property type="evidence" value="ECO:0007669"/>
    <property type="project" value="UniProtKB-KW"/>
</dbReference>
<gene>
    <name evidence="5" type="ORF">GCM10011578_010560</name>
</gene>
<keyword evidence="3" id="KW-0804">Transcription</keyword>
<keyword evidence="6" id="KW-1185">Reference proteome</keyword>
<evidence type="ECO:0000256" key="3">
    <source>
        <dbReference type="ARBA" id="ARBA00023163"/>
    </source>
</evidence>
<keyword evidence="1" id="KW-0805">Transcription regulation</keyword>
<dbReference type="InterPro" id="IPR051011">
    <property type="entry name" value="Metal_resp_trans_reg"/>
</dbReference>
<protein>
    <submittedName>
        <fullName evidence="5">Transcriptional regulator</fullName>
    </submittedName>
</protein>
<dbReference type="AlphaFoldDB" id="A0A917UIR9"/>
<comment type="caution">
    <text evidence="5">The sequence shown here is derived from an EMBL/GenBank/DDBJ whole genome shotgun (WGS) entry which is preliminary data.</text>
</comment>
<dbReference type="CDD" id="cd00090">
    <property type="entry name" value="HTH_ARSR"/>
    <property type="match status" value="1"/>
</dbReference>
<evidence type="ECO:0000313" key="5">
    <source>
        <dbReference type="EMBL" id="GGM92450.1"/>
    </source>
</evidence>
<dbReference type="InterPro" id="IPR036390">
    <property type="entry name" value="WH_DNA-bd_sf"/>
</dbReference>
<proteinExistence type="predicted"/>
<evidence type="ECO:0000313" key="6">
    <source>
        <dbReference type="Proteomes" id="UP000653411"/>
    </source>
</evidence>
<name>A0A917UIR9_9ACTN</name>